<protein>
    <submittedName>
        <fullName evidence="10">ATP-binding cassette, subfamily B</fullName>
    </submittedName>
</protein>
<keyword evidence="4 10" id="KW-0067">ATP-binding</keyword>
<dbReference type="GO" id="GO:0005886">
    <property type="term" value="C:plasma membrane"/>
    <property type="evidence" value="ECO:0007669"/>
    <property type="project" value="UniProtKB-SubCell"/>
</dbReference>
<feature type="domain" description="ABC transporter" evidence="8">
    <location>
        <begin position="353"/>
        <end position="588"/>
    </location>
</feature>
<feature type="domain" description="ABC transmembrane type-1" evidence="9">
    <location>
        <begin position="754"/>
        <end position="1034"/>
    </location>
</feature>
<dbReference type="STRING" id="80876.SAMN05421779_106232"/>
<dbReference type="EMBL" id="FTOA01000006">
    <property type="protein sequence ID" value="SIT08485.1"/>
    <property type="molecule type" value="Genomic_DNA"/>
</dbReference>
<evidence type="ECO:0000259" key="8">
    <source>
        <dbReference type="PROSITE" id="PS50893"/>
    </source>
</evidence>
<feature type="transmembrane region" description="Helical" evidence="7">
    <location>
        <begin position="890"/>
        <end position="909"/>
    </location>
</feature>
<dbReference type="RefSeq" id="WP_175617107.1">
    <property type="nucleotide sequence ID" value="NZ_FTOA01000006.1"/>
</dbReference>
<dbReference type="InterPro" id="IPR003439">
    <property type="entry name" value="ABC_transporter-like_ATP-bd"/>
</dbReference>
<keyword evidence="11" id="KW-1185">Reference proteome</keyword>
<dbReference type="PANTHER" id="PTHR24221:SF248">
    <property type="entry name" value="ABC TRANSPORTER TRANSMEMBRANE REGION"/>
    <property type="match status" value="1"/>
</dbReference>
<dbReference type="InterPro" id="IPR003593">
    <property type="entry name" value="AAA+_ATPase"/>
</dbReference>
<keyword evidence="5 7" id="KW-1133">Transmembrane helix</keyword>
<evidence type="ECO:0000256" key="5">
    <source>
        <dbReference type="ARBA" id="ARBA00022989"/>
    </source>
</evidence>
<feature type="transmembrane region" description="Helical" evidence="7">
    <location>
        <begin position="67"/>
        <end position="89"/>
    </location>
</feature>
<reference evidence="10 11" key="1">
    <citation type="submission" date="2017-01" db="EMBL/GenBank/DDBJ databases">
        <authorList>
            <person name="Mah S.A."/>
            <person name="Swanson W.J."/>
            <person name="Moy G.W."/>
            <person name="Vacquier V.D."/>
        </authorList>
    </citation>
    <scope>NUCLEOTIDE SEQUENCE [LARGE SCALE GENOMIC DNA]</scope>
    <source>
        <strain evidence="10 11">DSM 11589</strain>
    </source>
</reference>
<dbReference type="SMART" id="SM00382">
    <property type="entry name" value="AAA"/>
    <property type="match status" value="2"/>
</dbReference>
<feature type="domain" description="ABC transporter" evidence="8">
    <location>
        <begin position="1068"/>
        <end position="1299"/>
    </location>
</feature>
<dbReference type="Gene3D" id="3.40.50.300">
    <property type="entry name" value="P-loop containing nucleotide triphosphate hydrolases"/>
    <property type="match status" value="2"/>
</dbReference>
<proteinExistence type="predicted"/>
<keyword evidence="6 7" id="KW-0472">Membrane</keyword>
<dbReference type="InterPro" id="IPR039421">
    <property type="entry name" value="Type_1_exporter"/>
</dbReference>
<feature type="domain" description="ABC transmembrane type-1" evidence="9">
    <location>
        <begin position="45"/>
        <end position="321"/>
    </location>
</feature>
<feature type="transmembrane region" description="Helical" evidence="7">
    <location>
        <begin position="154"/>
        <end position="174"/>
    </location>
</feature>
<sequence length="1300" mass="141649">MTAQPPSPKPAAHASQGSKGLEKEAFLSVLRSNDLRRALPYLGTASVLLNILGLALPLALLQIYDRIIANQSLTTLSLLIGGVLVAMLLEETLKYLRGAITGWLGARFEQRASLEAMDRLARTPLRVYLKDEAGNHAERVSASSHVSDFYSGQAILVIFDLPFVVVYLSIIALIGGWLALVPALLLLLFMAIVVKAGAWMRSQVQERNVQDERRYSFLSETLRGIHSVKMLSMEALMHRRYERLQEANAERGAVLAHGGAMAAAMGTVFTQVMMVGVVGAGAVVVIHGDMTPGGMAACVMLSVRSLQPLRRSLAVWLRYQAFVSAYGRLREVMRLPYVKDDDFPPVPPVRQSLELRSVTFDPVGKGNPLFRDLSLSVRAGECIGICGDSGSGKSSLLSLISGAFPPDGGEILVDGRPLTSFRATSLHQEIALLPQKGSVVAGSILDNMTMGDASCTERALGLARHLGLDQVVAGLRLGYDTPVGDGVAETLPAGVRQRLSIIRALARDPSVVLFDEANIALDLMSDKRLKEYLEEQKGKRILILVTPRPSLLSLADRVFTLKDGQLVEGRQSFDSGLQSAIEQVAIPERPQDDEWKPVDSIHHFDEVSDLALCLPPLLSALQWKGRARDLAESLPHLMRHLDLSGLRGVLSNLGYTSESFPATLGRLDGRLTPCLFVPHTQGAKVVLSHDDLSGRLTVFDSDTLSVRTISSDDPACALSGIAYLFREEDEELLADGRRHWTRQLIARFHRHIGIVFALTMLSTLLGLAPSLFVMSVYDRVLPTGDVMMGVVLMVGVLLAVGLDFSVRSLKSRLLAFIAGRAEYILGNSIFQRILDLPSSATDNASIGEQISRIKGFESLRDFFLGPLALLVFDLPATVILFVAMSIINPWAVLVMLLGGLSFVLLGFLTRQRQEEAVNRSSTLSGRRWEMLTETLVNMRTLRSVGATGVWQRRYRDITGKTVLAAFQAQQTGDLVASGAQLLANLTGIAALTVSVIGAIEGWITTGAVVATMMIVWRLTGPMQNIFMASSTVVRVVTSFRQVERLMRMPVERGTGTRQSTRPETRGAVSFARVSFRYSNDADPALLGVSFTVPAGKVVAVAGPNGSGKSTLLKLIVRAFSPQAGVIKLDAVDIRQLSTADLRSQVSYMPQTCELFYGTVAQNLRLSQPTATMDELRWASEMAGLLADIEAMQEGFETRISESKSEQLPHGFRQRLSLARTLLKKAPVVLLDEPGNGLDDEGEKALVRCINWLRGRSSVFIVSHRPSHMRLADAVIYLEAGNIRAIGPFDEIRDKIMAGLG</sequence>
<evidence type="ECO:0000256" key="3">
    <source>
        <dbReference type="ARBA" id="ARBA00022741"/>
    </source>
</evidence>
<dbReference type="GO" id="GO:0140359">
    <property type="term" value="F:ABC-type transporter activity"/>
    <property type="evidence" value="ECO:0007669"/>
    <property type="project" value="InterPro"/>
</dbReference>
<comment type="subcellular location">
    <subcellularLocation>
        <location evidence="1">Cell membrane</location>
        <topology evidence="1">Multi-pass membrane protein</topology>
    </subcellularLocation>
</comment>
<dbReference type="GO" id="GO:0034040">
    <property type="term" value="F:ATPase-coupled lipid transmembrane transporter activity"/>
    <property type="evidence" value="ECO:0007669"/>
    <property type="project" value="TreeGrafter"/>
</dbReference>
<dbReference type="Pfam" id="PF00005">
    <property type="entry name" value="ABC_tran"/>
    <property type="match status" value="2"/>
</dbReference>
<feature type="transmembrane region" description="Helical" evidence="7">
    <location>
        <begin position="786"/>
        <end position="806"/>
    </location>
</feature>
<keyword evidence="3" id="KW-0547">Nucleotide-binding</keyword>
<dbReference type="PANTHER" id="PTHR24221">
    <property type="entry name" value="ATP-BINDING CASSETTE SUB-FAMILY B"/>
    <property type="match status" value="1"/>
</dbReference>
<gene>
    <name evidence="10" type="ORF">SAMN05421779_106232</name>
</gene>
<feature type="transmembrane region" description="Helical" evidence="7">
    <location>
        <begin position="988"/>
        <end position="1016"/>
    </location>
</feature>
<dbReference type="Gene3D" id="1.20.1560.10">
    <property type="entry name" value="ABC transporter type 1, transmembrane domain"/>
    <property type="match status" value="2"/>
</dbReference>
<dbReference type="Proteomes" id="UP000185678">
    <property type="component" value="Unassembled WGS sequence"/>
</dbReference>
<dbReference type="InterPro" id="IPR036640">
    <property type="entry name" value="ABC1_TM_sf"/>
</dbReference>
<dbReference type="PROSITE" id="PS50929">
    <property type="entry name" value="ABC_TM1F"/>
    <property type="match status" value="2"/>
</dbReference>
<organism evidence="10 11">
    <name type="scientific">Insolitispirillum peregrinum</name>
    <dbReference type="NCBI Taxonomy" id="80876"/>
    <lineage>
        <taxon>Bacteria</taxon>
        <taxon>Pseudomonadati</taxon>
        <taxon>Pseudomonadota</taxon>
        <taxon>Alphaproteobacteria</taxon>
        <taxon>Rhodospirillales</taxon>
        <taxon>Novispirillaceae</taxon>
        <taxon>Insolitispirillum</taxon>
    </lineage>
</organism>
<dbReference type="SUPFAM" id="SSF52540">
    <property type="entry name" value="P-loop containing nucleoside triphosphate hydrolases"/>
    <property type="match status" value="2"/>
</dbReference>
<dbReference type="InterPro" id="IPR011527">
    <property type="entry name" value="ABC1_TM_dom"/>
</dbReference>
<evidence type="ECO:0000313" key="11">
    <source>
        <dbReference type="Proteomes" id="UP000185678"/>
    </source>
</evidence>
<name>A0A1N7PCW2_9PROT</name>
<dbReference type="PROSITE" id="PS50893">
    <property type="entry name" value="ABC_TRANSPORTER_2"/>
    <property type="match status" value="2"/>
</dbReference>
<feature type="transmembrane region" description="Helical" evidence="7">
    <location>
        <begin position="752"/>
        <end position="774"/>
    </location>
</feature>
<evidence type="ECO:0000256" key="4">
    <source>
        <dbReference type="ARBA" id="ARBA00022840"/>
    </source>
</evidence>
<feature type="transmembrane region" description="Helical" evidence="7">
    <location>
        <begin position="38"/>
        <end position="61"/>
    </location>
</feature>
<keyword evidence="2 7" id="KW-0812">Transmembrane</keyword>
<evidence type="ECO:0000256" key="7">
    <source>
        <dbReference type="SAM" id="Phobius"/>
    </source>
</evidence>
<evidence type="ECO:0000256" key="2">
    <source>
        <dbReference type="ARBA" id="ARBA00022692"/>
    </source>
</evidence>
<feature type="transmembrane region" description="Helical" evidence="7">
    <location>
        <begin position="862"/>
        <end position="884"/>
    </location>
</feature>
<evidence type="ECO:0000259" key="9">
    <source>
        <dbReference type="PROSITE" id="PS50929"/>
    </source>
</evidence>
<dbReference type="GO" id="GO:0005524">
    <property type="term" value="F:ATP binding"/>
    <property type="evidence" value="ECO:0007669"/>
    <property type="project" value="UniProtKB-KW"/>
</dbReference>
<feature type="transmembrane region" description="Helical" evidence="7">
    <location>
        <begin position="180"/>
        <end position="198"/>
    </location>
</feature>
<dbReference type="GO" id="GO:0016887">
    <property type="term" value="F:ATP hydrolysis activity"/>
    <property type="evidence" value="ECO:0007669"/>
    <property type="project" value="InterPro"/>
</dbReference>
<dbReference type="InterPro" id="IPR027417">
    <property type="entry name" value="P-loop_NTPase"/>
</dbReference>
<accession>A0A1N7PCW2</accession>
<dbReference type="Pfam" id="PF00664">
    <property type="entry name" value="ABC_membrane"/>
    <property type="match status" value="2"/>
</dbReference>
<dbReference type="SUPFAM" id="SSF90123">
    <property type="entry name" value="ABC transporter transmembrane region"/>
    <property type="match status" value="2"/>
</dbReference>
<evidence type="ECO:0000256" key="6">
    <source>
        <dbReference type="ARBA" id="ARBA00023136"/>
    </source>
</evidence>
<evidence type="ECO:0000313" key="10">
    <source>
        <dbReference type="EMBL" id="SIT08485.1"/>
    </source>
</evidence>
<evidence type="ECO:0000256" key="1">
    <source>
        <dbReference type="ARBA" id="ARBA00004651"/>
    </source>
</evidence>